<proteinExistence type="predicted"/>
<sequence length="172" mass="19871">MKRKAQYGCTYHARYNHIEPRVDGAVRDGEEVEAKGRDFLIETPMMNMIAGEAIAREFVTHRNKLNMWLFIRIAPELYLMELKFLNSIYGDIYSLMSHLLEQNPSTSEEGHISKTRLRVQDVFAMPDSPTKILAQWNRNNQPVGDSSSLLPGFLSQVALNFGNFRVLYENWT</sequence>
<protein>
    <submittedName>
        <fullName evidence="2">Uncharacterized protein</fullName>
    </submittedName>
</protein>
<evidence type="ECO:0000313" key="3">
    <source>
        <dbReference type="Proteomes" id="UP001603857"/>
    </source>
</evidence>
<dbReference type="SUPFAM" id="SSF55681">
    <property type="entry name" value="Class II aaRS and biotin synthetases"/>
    <property type="match status" value="1"/>
</dbReference>
<keyword evidence="1" id="KW-0547">Nucleotide-binding</keyword>
<dbReference type="Proteomes" id="UP001603857">
    <property type="component" value="Unassembled WGS sequence"/>
</dbReference>
<evidence type="ECO:0000256" key="1">
    <source>
        <dbReference type="ARBA" id="ARBA00022741"/>
    </source>
</evidence>
<accession>A0ABD1MWN3</accession>
<dbReference type="PANTHER" id="PTHR42918">
    <property type="entry name" value="LYSYL-TRNA SYNTHETASE"/>
    <property type="match status" value="1"/>
</dbReference>
<dbReference type="Gene3D" id="3.30.930.10">
    <property type="entry name" value="Bira Bifunctional Protein, Domain 2"/>
    <property type="match status" value="1"/>
</dbReference>
<dbReference type="PANTHER" id="PTHR42918:SF9">
    <property type="entry name" value="LYSINE--TRNA LIGASE"/>
    <property type="match status" value="1"/>
</dbReference>
<dbReference type="AlphaFoldDB" id="A0ABD1MWN3"/>
<dbReference type="InterPro" id="IPR045864">
    <property type="entry name" value="aa-tRNA-synth_II/BPL/LPL"/>
</dbReference>
<organism evidence="2 3">
    <name type="scientific">Flemingia macrophylla</name>
    <dbReference type="NCBI Taxonomy" id="520843"/>
    <lineage>
        <taxon>Eukaryota</taxon>
        <taxon>Viridiplantae</taxon>
        <taxon>Streptophyta</taxon>
        <taxon>Embryophyta</taxon>
        <taxon>Tracheophyta</taxon>
        <taxon>Spermatophyta</taxon>
        <taxon>Magnoliopsida</taxon>
        <taxon>eudicotyledons</taxon>
        <taxon>Gunneridae</taxon>
        <taxon>Pentapetalae</taxon>
        <taxon>rosids</taxon>
        <taxon>fabids</taxon>
        <taxon>Fabales</taxon>
        <taxon>Fabaceae</taxon>
        <taxon>Papilionoideae</taxon>
        <taxon>50 kb inversion clade</taxon>
        <taxon>NPAAA clade</taxon>
        <taxon>indigoferoid/millettioid clade</taxon>
        <taxon>Phaseoleae</taxon>
        <taxon>Flemingia</taxon>
    </lineage>
</organism>
<keyword evidence="3" id="KW-1185">Reference proteome</keyword>
<comment type="caution">
    <text evidence="2">The sequence shown here is derived from an EMBL/GenBank/DDBJ whole genome shotgun (WGS) entry which is preliminary data.</text>
</comment>
<name>A0ABD1MWN3_9FABA</name>
<gene>
    <name evidence="2" type="ORF">Fmac_008182</name>
</gene>
<evidence type="ECO:0000313" key="2">
    <source>
        <dbReference type="EMBL" id="KAL2340242.1"/>
    </source>
</evidence>
<reference evidence="2 3" key="1">
    <citation type="submission" date="2024-08" db="EMBL/GenBank/DDBJ databases">
        <title>Insights into the chromosomal genome structure of Flemingia macrophylla.</title>
        <authorList>
            <person name="Ding Y."/>
            <person name="Zhao Y."/>
            <person name="Bi W."/>
            <person name="Wu M."/>
            <person name="Zhao G."/>
            <person name="Gong Y."/>
            <person name="Li W."/>
            <person name="Zhang P."/>
        </authorList>
    </citation>
    <scope>NUCLEOTIDE SEQUENCE [LARGE SCALE GENOMIC DNA]</scope>
    <source>
        <strain evidence="2">DYQJB</strain>
        <tissue evidence="2">Leaf</tissue>
    </source>
</reference>
<dbReference type="EMBL" id="JBGMDY010000003">
    <property type="protein sequence ID" value="KAL2340242.1"/>
    <property type="molecule type" value="Genomic_DNA"/>
</dbReference>